<keyword evidence="6 12" id="KW-0479">Metal-binding</keyword>
<evidence type="ECO:0000313" key="14">
    <source>
        <dbReference type="Proteomes" id="UP000256970"/>
    </source>
</evidence>
<evidence type="ECO:0000256" key="2">
    <source>
        <dbReference type="ARBA" id="ARBA00004413"/>
    </source>
</evidence>
<evidence type="ECO:0000256" key="10">
    <source>
        <dbReference type="ARBA" id="ARBA00023167"/>
    </source>
</evidence>
<evidence type="ECO:0000256" key="4">
    <source>
        <dbReference type="ARBA" id="ARBA00022596"/>
    </source>
</evidence>
<dbReference type="Gene3D" id="2.60.120.10">
    <property type="entry name" value="Jelly Rolls"/>
    <property type="match status" value="1"/>
</dbReference>
<proteinExistence type="inferred from homology"/>
<dbReference type="GO" id="GO:0010308">
    <property type="term" value="F:acireductone dioxygenase (Ni2+-requiring) activity"/>
    <property type="evidence" value="ECO:0007669"/>
    <property type="project" value="UniProtKB-UniRule"/>
</dbReference>
<comment type="cofactor">
    <cofactor evidence="12">
        <name>Fe(2+)</name>
        <dbReference type="ChEBI" id="CHEBI:29033"/>
    </cofactor>
    <cofactor evidence="12">
        <name>Ni(2+)</name>
        <dbReference type="ChEBI" id="CHEBI:49786"/>
    </cofactor>
    <text evidence="12">Binds either 1 Fe or Ni cation per monomer. Iron-binding promotes an acireductone dioxygenase reaction producing 2-keto-4-methylthiobutyrate, while nickel-binding promotes an acireductone dioxygenase reaction producing 3-(methylsulfanyl)propanoate.</text>
</comment>
<evidence type="ECO:0000256" key="12">
    <source>
        <dbReference type="HAMAP-Rule" id="MF_03154"/>
    </source>
</evidence>
<organism evidence="13 14">
    <name type="scientific">Tetradesmus obliquus</name>
    <name type="common">Green alga</name>
    <name type="synonym">Acutodesmus obliquus</name>
    <dbReference type="NCBI Taxonomy" id="3088"/>
    <lineage>
        <taxon>Eukaryota</taxon>
        <taxon>Viridiplantae</taxon>
        <taxon>Chlorophyta</taxon>
        <taxon>core chlorophytes</taxon>
        <taxon>Chlorophyceae</taxon>
        <taxon>CS clade</taxon>
        <taxon>Sphaeropleales</taxon>
        <taxon>Scenedesmaceae</taxon>
        <taxon>Tetradesmus</taxon>
    </lineage>
</organism>
<dbReference type="HAMAP" id="MF_03154">
    <property type="entry name" value="Salvage_MtnD_euk"/>
    <property type="match status" value="1"/>
</dbReference>
<dbReference type="GO" id="GO:0005506">
    <property type="term" value="F:iron ion binding"/>
    <property type="evidence" value="ECO:0007669"/>
    <property type="project" value="UniProtKB-UniRule"/>
</dbReference>
<dbReference type="STRING" id="3088.A0A383V3B9"/>
<feature type="binding site" evidence="12">
    <location>
        <position position="153"/>
    </location>
    <ligand>
        <name>Ni(2+)</name>
        <dbReference type="ChEBI" id="CHEBI:49786"/>
        <note>for nickel-dependent acireductone dioxygenase activity</note>
    </ligand>
</feature>
<name>A0A383V3B9_TETOB</name>
<protein>
    <recommendedName>
        <fullName evidence="12">Acireductone dioxygenase</fullName>
    </recommendedName>
    <alternativeName>
        <fullName evidence="12">Acireductone dioxygenase (Fe(2+)-requiring)</fullName>
        <shortName evidence="12">ARD'</shortName>
        <shortName evidence="12">Fe-ARD</shortName>
        <ecNumber evidence="12">1.13.11.54</ecNumber>
    </alternativeName>
    <alternativeName>
        <fullName evidence="12">Acireductone dioxygenase (Ni(2+)-requiring)</fullName>
        <shortName evidence="12">ARD</shortName>
        <shortName evidence="12">Ni-ARD</shortName>
        <ecNumber evidence="12">1.13.11.53</ecNumber>
    </alternativeName>
</protein>
<dbReference type="GO" id="GO:0005737">
    <property type="term" value="C:cytoplasm"/>
    <property type="evidence" value="ECO:0007669"/>
    <property type="project" value="UniProtKB-SubCell"/>
</dbReference>
<dbReference type="AlphaFoldDB" id="A0A383V3B9"/>
<feature type="binding site" evidence="12">
    <location>
        <position position="153"/>
    </location>
    <ligand>
        <name>Fe(2+)</name>
        <dbReference type="ChEBI" id="CHEBI:29033"/>
        <note>for iron-dependent acireductone dioxygenase activity</note>
    </ligand>
</feature>
<dbReference type="OrthoDB" id="1867259at2759"/>
<keyword evidence="3 12" id="KW-0963">Cytoplasm</keyword>
<dbReference type="GO" id="GO:0005886">
    <property type="term" value="C:plasma membrane"/>
    <property type="evidence" value="ECO:0007669"/>
    <property type="project" value="UniProtKB-SubCell"/>
</dbReference>
<comment type="pathway">
    <text evidence="12">Amino-acid biosynthesis; L-methionine biosynthesis via salvage pathway; L-methionine from S-methyl-5-thio-alpha-D-ribose 1-phosphate: step 5/6.</text>
</comment>
<dbReference type="GO" id="GO:0010309">
    <property type="term" value="F:acireductone dioxygenase [iron(II)-requiring] activity"/>
    <property type="evidence" value="ECO:0007669"/>
    <property type="project" value="UniProtKB-UniRule"/>
</dbReference>
<feature type="binding site" evidence="12">
    <location>
        <position position="114"/>
    </location>
    <ligand>
        <name>Fe(2+)</name>
        <dbReference type="ChEBI" id="CHEBI:29033"/>
        <note>for iron-dependent acireductone dioxygenase activity</note>
    </ligand>
</feature>
<feature type="binding site" evidence="12">
    <location>
        <position position="108"/>
    </location>
    <ligand>
        <name>Ni(2+)</name>
        <dbReference type="ChEBI" id="CHEBI:49786"/>
        <note>for nickel-dependent acireductone dioxygenase activity</note>
    </ligand>
</feature>
<dbReference type="EC" id="1.13.11.53" evidence="12"/>
<dbReference type="Proteomes" id="UP000256970">
    <property type="component" value="Unassembled WGS sequence"/>
</dbReference>
<comment type="subcellular location">
    <subcellularLocation>
        <location evidence="2">Cell membrane</location>
        <topology evidence="2">Peripheral membrane protein</topology>
        <orientation evidence="2">Cytoplasmic side</orientation>
    </subcellularLocation>
    <subcellularLocation>
        <location evidence="12">Cytoplasm</location>
    </subcellularLocation>
    <subcellularLocation>
        <location evidence="12">Nucleus</location>
    </subcellularLocation>
</comment>
<keyword evidence="10 12" id="KW-0486">Methionine biosynthesis</keyword>
<comment type="catalytic activity">
    <reaction evidence="1 12">
        <text>1,2-dihydroxy-5-(methylsulfanyl)pent-1-en-3-one + O2 = 4-methylsulfanyl-2-oxobutanoate + formate + 2 H(+)</text>
        <dbReference type="Rhea" id="RHEA:24504"/>
        <dbReference type="ChEBI" id="CHEBI:15378"/>
        <dbReference type="ChEBI" id="CHEBI:15379"/>
        <dbReference type="ChEBI" id="CHEBI:15740"/>
        <dbReference type="ChEBI" id="CHEBI:16723"/>
        <dbReference type="ChEBI" id="CHEBI:49252"/>
        <dbReference type="EC" id="1.13.11.54"/>
    </reaction>
</comment>
<evidence type="ECO:0000256" key="7">
    <source>
        <dbReference type="ARBA" id="ARBA00022964"/>
    </source>
</evidence>
<reference evidence="13 14" key="1">
    <citation type="submission" date="2016-10" db="EMBL/GenBank/DDBJ databases">
        <authorList>
            <person name="Cai Z."/>
        </authorList>
    </citation>
    <scope>NUCLEOTIDE SEQUENCE [LARGE SCALE GENOMIC DNA]</scope>
</reference>
<evidence type="ECO:0000256" key="5">
    <source>
        <dbReference type="ARBA" id="ARBA00022605"/>
    </source>
</evidence>
<dbReference type="UniPathway" id="UPA00904">
    <property type="reaction ID" value="UER00878"/>
</dbReference>
<feature type="binding site" evidence="12">
    <location>
        <position position="114"/>
    </location>
    <ligand>
        <name>Ni(2+)</name>
        <dbReference type="ChEBI" id="CHEBI:49786"/>
        <note>for nickel-dependent acireductone dioxygenase activity</note>
    </ligand>
</feature>
<keyword evidence="9 12" id="KW-0408">Iron</keyword>
<feature type="binding site" evidence="12">
    <location>
        <position position="110"/>
    </location>
    <ligand>
        <name>Ni(2+)</name>
        <dbReference type="ChEBI" id="CHEBI:49786"/>
        <note>for nickel-dependent acireductone dioxygenase activity</note>
    </ligand>
</feature>
<gene>
    <name evidence="13" type="ORF">BQ4739_LOCUS30</name>
</gene>
<keyword evidence="11 12" id="KW-0539">Nucleus</keyword>
<dbReference type="EMBL" id="FNXT01000001">
    <property type="protein sequence ID" value="SZX59410.1"/>
    <property type="molecule type" value="Genomic_DNA"/>
</dbReference>
<dbReference type="GO" id="GO:0005634">
    <property type="term" value="C:nucleus"/>
    <property type="evidence" value="ECO:0007669"/>
    <property type="project" value="UniProtKB-SubCell"/>
</dbReference>
<evidence type="ECO:0000313" key="13">
    <source>
        <dbReference type="EMBL" id="SZX59410.1"/>
    </source>
</evidence>
<dbReference type="GO" id="GO:0016151">
    <property type="term" value="F:nickel cation binding"/>
    <property type="evidence" value="ECO:0007669"/>
    <property type="project" value="UniProtKB-UniRule"/>
</dbReference>
<sequence length="203" mass="23764">MANFTPEELRLAEPQPIEESTLEAWYMDDSDADQRLPHKLEPNQPCSLQALRELGVLSWKLDADKWENDPKLEAIKKVRSYNYTEVIEISPDRLPGYADKIKSFYEEHIHTDEEIRYILDGRGYFDVRDIQDRWIRIQCAKGDLIVLPEGIYHRFTLDTNDYLKAMRLFVGVPVWTPHNRPQEENPSRLNYLKAFGKQQAAAA</sequence>
<evidence type="ECO:0000256" key="1">
    <source>
        <dbReference type="ARBA" id="ARBA00000428"/>
    </source>
</evidence>
<feature type="binding site" evidence="12">
    <location>
        <position position="110"/>
    </location>
    <ligand>
        <name>Fe(2+)</name>
        <dbReference type="ChEBI" id="CHEBI:29033"/>
        <note>for iron-dependent acireductone dioxygenase activity</note>
    </ligand>
</feature>
<dbReference type="Pfam" id="PF03079">
    <property type="entry name" value="ARD"/>
    <property type="match status" value="1"/>
</dbReference>
<dbReference type="SUPFAM" id="SSF51182">
    <property type="entry name" value="RmlC-like cupins"/>
    <property type="match status" value="1"/>
</dbReference>
<comment type="similarity">
    <text evidence="12">Belongs to the acireductone dioxygenase (ARD) family.</text>
</comment>
<dbReference type="InterPro" id="IPR027496">
    <property type="entry name" value="ARD_euk"/>
</dbReference>
<comment type="catalytic activity">
    <reaction evidence="12">
        <text>1,2-dihydroxy-5-(methylsulfanyl)pent-1-en-3-one + O2 = 3-(methylsulfanyl)propanoate + CO + formate + 2 H(+)</text>
        <dbReference type="Rhea" id="RHEA:14161"/>
        <dbReference type="ChEBI" id="CHEBI:15378"/>
        <dbReference type="ChEBI" id="CHEBI:15379"/>
        <dbReference type="ChEBI" id="CHEBI:15740"/>
        <dbReference type="ChEBI" id="CHEBI:17245"/>
        <dbReference type="ChEBI" id="CHEBI:49016"/>
        <dbReference type="ChEBI" id="CHEBI:49252"/>
        <dbReference type="EC" id="1.13.11.53"/>
    </reaction>
</comment>
<evidence type="ECO:0000256" key="8">
    <source>
        <dbReference type="ARBA" id="ARBA00023002"/>
    </source>
</evidence>
<evidence type="ECO:0000256" key="11">
    <source>
        <dbReference type="ARBA" id="ARBA00023242"/>
    </source>
</evidence>
<keyword evidence="14" id="KW-1185">Reference proteome</keyword>
<dbReference type="InterPro" id="IPR011051">
    <property type="entry name" value="RmlC_Cupin_sf"/>
</dbReference>
<evidence type="ECO:0000256" key="3">
    <source>
        <dbReference type="ARBA" id="ARBA00022490"/>
    </source>
</evidence>
<comment type="function">
    <text evidence="12">Catalyzes 2 different reactions between oxygen and the acireductone 1,2-dihydroxy-3-keto-5-methylthiopentene (DHK-MTPene) depending upon the metal bound in the active site. Fe-containing acireductone dioxygenase (Fe-ARD) produces formate and 2-keto-4-methylthiobutyrate (KMTB), the alpha-ketoacid precursor of methionine in the methionine recycle pathway. Ni-containing acireductone dioxygenase (Ni-ARD) produces methylthiopropionate, carbon monoxide and formate, and does not lie on the methionine recycle pathway.</text>
</comment>
<dbReference type="EC" id="1.13.11.54" evidence="12"/>
<evidence type="ECO:0000256" key="9">
    <source>
        <dbReference type="ARBA" id="ARBA00023004"/>
    </source>
</evidence>
<dbReference type="PANTHER" id="PTHR23418:SF0">
    <property type="entry name" value="ACIREDUCTONE DIOXYGENASE"/>
    <property type="match status" value="1"/>
</dbReference>
<accession>A0A383V3B9</accession>
<dbReference type="InterPro" id="IPR014710">
    <property type="entry name" value="RmlC-like_jellyroll"/>
</dbReference>
<dbReference type="GO" id="GO:0019509">
    <property type="term" value="P:L-methionine salvage from methylthioadenosine"/>
    <property type="evidence" value="ECO:0007669"/>
    <property type="project" value="UniProtKB-UniRule"/>
</dbReference>
<keyword evidence="5 12" id="KW-0028">Amino-acid biosynthesis</keyword>
<keyword evidence="7 12" id="KW-0223">Dioxygenase</keyword>
<dbReference type="InterPro" id="IPR004313">
    <property type="entry name" value="ARD"/>
</dbReference>
<dbReference type="PANTHER" id="PTHR23418">
    <property type="entry name" value="ACIREDUCTONE DIOXYGENASE"/>
    <property type="match status" value="1"/>
</dbReference>
<dbReference type="CDD" id="cd02232">
    <property type="entry name" value="cupin_ARD"/>
    <property type="match status" value="1"/>
</dbReference>
<keyword evidence="8 12" id="KW-0560">Oxidoreductase</keyword>
<evidence type="ECO:0000256" key="6">
    <source>
        <dbReference type="ARBA" id="ARBA00022723"/>
    </source>
</evidence>
<dbReference type="FunFam" id="2.60.120.10:FF:000031">
    <property type="entry name" value="1,2-dihydroxy-3-keto-5-methylthiopentene dioxygenase"/>
    <property type="match status" value="1"/>
</dbReference>
<keyword evidence="4 12" id="KW-0533">Nickel</keyword>
<feature type="binding site" evidence="12">
    <location>
        <position position="108"/>
    </location>
    <ligand>
        <name>Fe(2+)</name>
        <dbReference type="ChEBI" id="CHEBI:29033"/>
        <note>for iron-dependent acireductone dioxygenase activity</note>
    </ligand>
</feature>